<feature type="compositionally biased region" description="Basic and acidic residues" evidence="1">
    <location>
        <begin position="865"/>
        <end position="883"/>
    </location>
</feature>
<keyword evidence="3" id="KW-1185">Reference proteome</keyword>
<protein>
    <submittedName>
        <fullName evidence="2">Uncharacterized protein</fullName>
    </submittedName>
</protein>
<dbReference type="Proteomes" id="UP001199106">
    <property type="component" value="Unassembled WGS sequence"/>
</dbReference>
<gene>
    <name evidence="2" type="ORF">G6011_00956</name>
</gene>
<feature type="region of interest" description="Disordered" evidence="1">
    <location>
        <begin position="567"/>
        <end position="592"/>
    </location>
</feature>
<feature type="compositionally biased region" description="Basic and acidic residues" evidence="1">
    <location>
        <begin position="581"/>
        <end position="592"/>
    </location>
</feature>
<feature type="compositionally biased region" description="Basic and acidic residues" evidence="1">
    <location>
        <begin position="891"/>
        <end position="903"/>
    </location>
</feature>
<reference evidence="2" key="1">
    <citation type="submission" date="2021-07" db="EMBL/GenBank/DDBJ databases">
        <title>Genome Resource of American Ginseng Black Spot Pathogen Alternaria panax.</title>
        <authorList>
            <person name="Qiu C."/>
            <person name="Wang W."/>
            <person name="Liu Z."/>
        </authorList>
    </citation>
    <scope>NUCLEOTIDE SEQUENCE</scope>
    <source>
        <strain evidence="2">BNCC115425</strain>
    </source>
</reference>
<feature type="compositionally biased region" description="Pro residues" evidence="1">
    <location>
        <begin position="770"/>
        <end position="779"/>
    </location>
</feature>
<feature type="region of interest" description="Disordered" evidence="1">
    <location>
        <begin position="668"/>
        <end position="787"/>
    </location>
</feature>
<feature type="compositionally biased region" description="Polar residues" evidence="1">
    <location>
        <begin position="757"/>
        <end position="767"/>
    </location>
</feature>
<feature type="region of interest" description="Disordered" evidence="1">
    <location>
        <begin position="465"/>
        <end position="484"/>
    </location>
</feature>
<feature type="compositionally biased region" description="Polar residues" evidence="1">
    <location>
        <begin position="497"/>
        <end position="509"/>
    </location>
</feature>
<proteinExistence type="predicted"/>
<feature type="compositionally biased region" description="Acidic residues" evidence="1">
    <location>
        <begin position="669"/>
        <end position="688"/>
    </location>
</feature>
<feature type="region of interest" description="Disordered" evidence="1">
    <location>
        <begin position="611"/>
        <end position="653"/>
    </location>
</feature>
<organism evidence="2 3">
    <name type="scientific">Alternaria panax</name>
    <dbReference type="NCBI Taxonomy" id="48097"/>
    <lineage>
        <taxon>Eukaryota</taxon>
        <taxon>Fungi</taxon>
        <taxon>Dikarya</taxon>
        <taxon>Ascomycota</taxon>
        <taxon>Pezizomycotina</taxon>
        <taxon>Dothideomycetes</taxon>
        <taxon>Pleosporomycetidae</taxon>
        <taxon>Pleosporales</taxon>
        <taxon>Pleosporineae</taxon>
        <taxon>Pleosporaceae</taxon>
        <taxon>Alternaria</taxon>
        <taxon>Alternaria sect. Panax</taxon>
    </lineage>
</organism>
<feature type="region of interest" description="Disordered" evidence="1">
    <location>
        <begin position="497"/>
        <end position="549"/>
    </location>
</feature>
<name>A0AAD4NW52_9PLEO</name>
<accession>A0AAD4NW52</accession>
<evidence type="ECO:0000313" key="2">
    <source>
        <dbReference type="EMBL" id="KAG9195835.1"/>
    </source>
</evidence>
<sequence length="917" mass="101248">MSGIITTTSDCGRALAPGKQLRQHEAAGLKGLAPERHTKFWEEVTYWNTEHFSSAKWREVLKCISKIKQEHGMILIDWHLPSKPIHSIVTPGGRQLLLYSSSSLTAQTGAHLLRPAHLPRIETASPNTPRMRWDVVSAGPATPLSATSAGPIKNAFAEGGHWASLTPKPSFFSSPANSCTPITAVPDSPWGSDAPTADPAAKVAYDEAKSDVNKMALQLCASRHALRRSFSGENDVIHPSMVRPQDTLLAAQLTLHSYRLPGPLANYIDPLLPAKIEAFAEEEAVGAKQYSLHSLGEIQDVDNWLRYDETTGTLTTILEAQRDLLRMNRERRKGREVEVKEECVKMAWAVKVLEDKEKAVETKKDLDDEDSDDEGYDYGNFARSLGGRGSAETFDERWSDSTLDLALTNSSTAYSSGSGAKSGFAWAQRSSSSQVEPIHDFANYILPLCNKNFTLSNLLAAAASSDPHTHPHNDTHSIDIHRPKYPPTYAQSVHSIRRSNATAHPSNSVRSRRDLSINTIGINTSRESLLSPQERGTRRRGPSIQDLDSWAGELKRMERKRAEVRLGGGTTEPADGVIQAPEKKNVREDDREGNVEVVDVKDGGLVVNGCVHPALRGGGDGDADGHEEEERKEEENEGTGKGRRRGRGATGGSAKIWRCSIAASIEYDGLPEPDDHEEHDNLDEDEVEVHDFEYKNYSCDDDSYDEEYEDDADADADITASTPSLARPPTHSDHHSRPSSHPLRTSSSPTHPPIRLSSLQNALQIQLPSTSPPCRPPRPSSIFNLPPEPILHPAAAYNRYAATSYERQASKTKARPPPRPETLCLAPQEVVDQPCGQQLAVWQTKQGSQHSQRRGSKAAMLEDTMGLRDGQHVDARSRSRVENREEDEWDKELKSMEGRERLRQLGLENENEREGGP</sequence>
<feature type="compositionally biased region" description="Acidic residues" evidence="1">
    <location>
        <begin position="699"/>
        <end position="716"/>
    </location>
</feature>
<comment type="caution">
    <text evidence="2">The sequence shown here is derived from an EMBL/GenBank/DDBJ whole genome shotgun (WGS) entry which is preliminary data.</text>
</comment>
<feature type="compositionally biased region" description="Basic and acidic residues" evidence="1">
    <location>
        <begin position="467"/>
        <end position="482"/>
    </location>
</feature>
<feature type="compositionally biased region" description="Polar residues" evidence="1">
    <location>
        <begin position="516"/>
        <end position="531"/>
    </location>
</feature>
<dbReference type="AlphaFoldDB" id="A0AAD4NW52"/>
<feature type="region of interest" description="Disordered" evidence="1">
    <location>
        <begin position="844"/>
        <end position="917"/>
    </location>
</feature>
<evidence type="ECO:0000313" key="3">
    <source>
        <dbReference type="Proteomes" id="UP001199106"/>
    </source>
</evidence>
<feature type="compositionally biased region" description="Low complexity" evidence="1">
    <location>
        <begin position="739"/>
        <end position="749"/>
    </location>
</feature>
<evidence type="ECO:0000256" key="1">
    <source>
        <dbReference type="SAM" id="MobiDB-lite"/>
    </source>
</evidence>
<dbReference type="EMBL" id="JAANER010000001">
    <property type="protein sequence ID" value="KAG9195835.1"/>
    <property type="molecule type" value="Genomic_DNA"/>
</dbReference>
<feature type="compositionally biased region" description="Acidic residues" evidence="1">
    <location>
        <begin position="621"/>
        <end position="637"/>
    </location>
</feature>